<dbReference type="InterPro" id="IPR036034">
    <property type="entry name" value="PDZ_sf"/>
</dbReference>
<dbReference type="GO" id="GO:0016020">
    <property type="term" value="C:membrane"/>
    <property type="evidence" value="ECO:0007669"/>
    <property type="project" value="UniProtKB-SubCell"/>
</dbReference>
<protein>
    <submittedName>
        <fullName evidence="12">RIP metalloprotease RseP</fullName>
    </submittedName>
</protein>
<evidence type="ECO:0000256" key="7">
    <source>
        <dbReference type="ARBA" id="ARBA00022989"/>
    </source>
</evidence>
<reference evidence="12" key="1">
    <citation type="submission" date="2019-10" db="EMBL/GenBank/DDBJ databases">
        <title>Metagenomic sequencing of thiosulfate-disproportionating enrichment culture.</title>
        <authorList>
            <person name="Umezawa K."/>
            <person name="Kojima H."/>
            <person name="Fukui M."/>
        </authorList>
    </citation>
    <scope>NUCLEOTIDE SEQUENCE</scope>
    <source>
        <strain evidence="12">45J</strain>
    </source>
</reference>
<dbReference type="AlphaFoldDB" id="A0A5J4KYS0"/>
<keyword evidence="8 12" id="KW-0482">Metalloprotease</keyword>
<evidence type="ECO:0000256" key="6">
    <source>
        <dbReference type="ARBA" id="ARBA00022833"/>
    </source>
</evidence>
<feature type="transmembrane region" description="Helical" evidence="10">
    <location>
        <begin position="101"/>
        <end position="123"/>
    </location>
</feature>
<dbReference type="PROSITE" id="PS50106">
    <property type="entry name" value="PDZ"/>
    <property type="match status" value="1"/>
</dbReference>
<evidence type="ECO:0000313" key="12">
    <source>
        <dbReference type="EMBL" id="GER93095.1"/>
    </source>
</evidence>
<gene>
    <name evidence="12" type="ORF">A45J_0828</name>
</gene>
<keyword evidence="6" id="KW-0862">Zinc</keyword>
<evidence type="ECO:0000256" key="9">
    <source>
        <dbReference type="ARBA" id="ARBA00023136"/>
    </source>
</evidence>
<feature type="domain" description="PDZ" evidence="11">
    <location>
        <begin position="125"/>
        <end position="155"/>
    </location>
</feature>
<keyword evidence="3 12" id="KW-0645">Protease</keyword>
<dbReference type="InterPro" id="IPR004387">
    <property type="entry name" value="Pept_M50_Zn"/>
</dbReference>
<dbReference type="GO" id="GO:0006508">
    <property type="term" value="P:proteolysis"/>
    <property type="evidence" value="ECO:0007669"/>
    <property type="project" value="UniProtKB-KW"/>
</dbReference>
<keyword evidence="7 10" id="KW-1133">Transmembrane helix</keyword>
<evidence type="ECO:0000256" key="8">
    <source>
        <dbReference type="ARBA" id="ARBA00023049"/>
    </source>
</evidence>
<keyword evidence="5" id="KW-0378">Hydrolase</keyword>
<dbReference type="InterPro" id="IPR008915">
    <property type="entry name" value="Peptidase_M50"/>
</dbReference>
<proteinExistence type="predicted"/>
<dbReference type="SUPFAM" id="SSF50156">
    <property type="entry name" value="PDZ domain-like"/>
    <property type="match status" value="1"/>
</dbReference>
<evidence type="ECO:0000256" key="4">
    <source>
        <dbReference type="ARBA" id="ARBA00022692"/>
    </source>
</evidence>
<dbReference type="EMBL" id="BLAB01000001">
    <property type="protein sequence ID" value="GER93095.1"/>
    <property type="molecule type" value="Genomic_DNA"/>
</dbReference>
<feature type="transmembrane region" description="Helical" evidence="10">
    <location>
        <begin position="275"/>
        <end position="299"/>
    </location>
</feature>
<dbReference type="PANTHER" id="PTHR42837:SF2">
    <property type="entry name" value="MEMBRANE METALLOPROTEASE ARASP2, CHLOROPLASTIC-RELATED"/>
    <property type="match status" value="1"/>
</dbReference>
<dbReference type="Pfam" id="PF02163">
    <property type="entry name" value="Peptidase_M50"/>
    <property type="match status" value="1"/>
</dbReference>
<evidence type="ECO:0000256" key="5">
    <source>
        <dbReference type="ARBA" id="ARBA00022801"/>
    </source>
</evidence>
<dbReference type="InterPro" id="IPR041489">
    <property type="entry name" value="PDZ_6"/>
</dbReference>
<dbReference type="PANTHER" id="PTHR42837">
    <property type="entry name" value="REGULATOR OF SIGMA-E PROTEASE RSEP"/>
    <property type="match status" value="1"/>
</dbReference>
<dbReference type="InterPro" id="IPR001478">
    <property type="entry name" value="PDZ"/>
</dbReference>
<dbReference type="CDD" id="cd23081">
    <property type="entry name" value="cpPDZ_EcRseP-like"/>
    <property type="match status" value="1"/>
</dbReference>
<accession>A0A5J4KYS0</accession>
<dbReference type="NCBIfam" id="TIGR00054">
    <property type="entry name" value="RIP metalloprotease RseP"/>
    <property type="match status" value="1"/>
</dbReference>
<comment type="caution">
    <text evidence="12">The sequence shown here is derived from an EMBL/GenBank/DDBJ whole genome shotgun (WGS) entry which is preliminary data.</text>
</comment>
<organism evidence="12">
    <name type="scientific">hot springs metagenome</name>
    <dbReference type="NCBI Taxonomy" id="433727"/>
    <lineage>
        <taxon>unclassified sequences</taxon>
        <taxon>metagenomes</taxon>
        <taxon>ecological metagenomes</taxon>
    </lineage>
</organism>
<evidence type="ECO:0000256" key="2">
    <source>
        <dbReference type="ARBA" id="ARBA00004141"/>
    </source>
</evidence>
<sequence length="356" mass="39111">MSILSAILLFGFLIFIHELGHFIFAKINKVKVLKFSLGFGPKIIGKKIGDTEYLISAVPLGGYVKMLGEDPEEEVENSEKEISYKNQPVLKRASIVFAGPVFNLLTAVVIFFFVFMIGVPTLLPIVGEIMPDTPASKAGLLKGDRILSIDGKPIRHWGEMTDIIYRSADKTLHMNIQRNSETIDISITPKSKKIKDIFGEEKEIGLIGVKPSGETITIKENAFNSIKSAFLRTWEISALTIVGIIKLIQRIIPADTIGGPILIFQLAEKQASAGALNFFTFAAVISINLGILNLLPIPILDGGHLLFLGIEAIRKKPLSEKATMIAHRIGLALVIALMVFAMYNDFFRLISGKPIP</sequence>
<keyword evidence="9 10" id="KW-0472">Membrane</keyword>
<feature type="transmembrane region" description="Helical" evidence="10">
    <location>
        <begin position="325"/>
        <end position="343"/>
    </location>
</feature>
<comment type="subcellular location">
    <subcellularLocation>
        <location evidence="2">Membrane</location>
        <topology evidence="2">Multi-pass membrane protein</topology>
    </subcellularLocation>
</comment>
<keyword evidence="4 10" id="KW-0812">Transmembrane</keyword>
<dbReference type="CDD" id="cd06163">
    <property type="entry name" value="S2P-M50_PDZ_RseP-like"/>
    <property type="match status" value="1"/>
</dbReference>
<dbReference type="Gene3D" id="2.30.42.10">
    <property type="match status" value="1"/>
</dbReference>
<comment type="cofactor">
    <cofactor evidence="1">
        <name>Zn(2+)</name>
        <dbReference type="ChEBI" id="CHEBI:29105"/>
    </cofactor>
</comment>
<evidence type="ECO:0000256" key="3">
    <source>
        <dbReference type="ARBA" id="ARBA00022670"/>
    </source>
</evidence>
<dbReference type="SMART" id="SM00228">
    <property type="entry name" value="PDZ"/>
    <property type="match status" value="1"/>
</dbReference>
<evidence type="ECO:0000256" key="1">
    <source>
        <dbReference type="ARBA" id="ARBA00001947"/>
    </source>
</evidence>
<evidence type="ECO:0000256" key="10">
    <source>
        <dbReference type="SAM" id="Phobius"/>
    </source>
</evidence>
<dbReference type="GO" id="GO:0004222">
    <property type="term" value="F:metalloendopeptidase activity"/>
    <property type="evidence" value="ECO:0007669"/>
    <property type="project" value="InterPro"/>
</dbReference>
<dbReference type="Pfam" id="PF17820">
    <property type="entry name" value="PDZ_6"/>
    <property type="match status" value="1"/>
</dbReference>
<evidence type="ECO:0000259" key="11">
    <source>
        <dbReference type="PROSITE" id="PS50106"/>
    </source>
</evidence>
<name>A0A5J4KYS0_9ZZZZ</name>